<organism evidence="3 4">
    <name type="scientific">Araneus ventricosus</name>
    <name type="common">Orbweaver spider</name>
    <name type="synonym">Epeira ventricosa</name>
    <dbReference type="NCBI Taxonomy" id="182803"/>
    <lineage>
        <taxon>Eukaryota</taxon>
        <taxon>Metazoa</taxon>
        <taxon>Ecdysozoa</taxon>
        <taxon>Arthropoda</taxon>
        <taxon>Chelicerata</taxon>
        <taxon>Arachnida</taxon>
        <taxon>Araneae</taxon>
        <taxon>Araneomorphae</taxon>
        <taxon>Entelegynae</taxon>
        <taxon>Araneoidea</taxon>
        <taxon>Araneidae</taxon>
        <taxon>Araneus</taxon>
    </lineage>
</organism>
<dbReference type="EMBL" id="BGPR01006911">
    <property type="protein sequence ID" value="GBN22835.1"/>
    <property type="molecule type" value="Genomic_DNA"/>
</dbReference>
<feature type="compositionally biased region" description="Polar residues" evidence="1">
    <location>
        <begin position="14"/>
        <end position="23"/>
    </location>
</feature>
<keyword evidence="4" id="KW-1185">Reference proteome</keyword>
<dbReference type="OrthoDB" id="6468395at2759"/>
<protein>
    <submittedName>
        <fullName evidence="3">Uncharacterized protein</fullName>
    </submittedName>
</protein>
<evidence type="ECO:0000256" key="1">
    <source>
        <dbReference type="SAM" id="MobiDB-lite"/>
    </source>
</evidence>
<feature type="transmembrane region" description="Helical" evidence="2">
    <location>
        <begin position="111"/>
        <end position="133"/>
    </location>
</feature>
<keyword evidence="2" id="KW-1133">Transmembrane helix</keyword>
<proteinExistence type="predicted"/>
<dbReference type="Proteomes" id="UP000499080">
    <property type="component" value="Unassembled WGS sequence"/>
</dbReference>
<evidence type="ECO:0000256" key="2">
    <source>
        <dbReference type="SAM" id="Phobius"/>
    </source>
</evidence>
<gene>
    <name evidence="3" type="ORF">AVEN_153335_1</name>
</gene>
<comment type="caution">
    <text evidence="3">The sequence shown here is derived from an EMBL/GenBank/DDBJ whole genome shotgun (WGS) entry which is preliminary data.</text>
</comment>
<name>A0A4Y2M6W1_ARAVE</name>
<dbReference type="AlphaFoldDB" id="A0A4Y2M6W1"/>
<keyword evidence="2" id="KW-0812">Transmembrane</keyword>
<evidence type="ECO:0000313" key="3">
    <source>
        <dbReference type="EMBL" id="GBN22835.1"/>
    </source>
</evidence>
<sequence>MSRTSPAAAEMRAATSSTESTGPRTPMSAFDPRHDSQQILIYATLEARLPSKQGILLFASLFQGTFHFSFRFQSRRNSKLANADFQRDRCSRNLQFNALYRMRKAFRTLQYYAILIRLCVPYKFVALVANHLVCMDEQRDFQLTGLVQNFTCSFLRF</sequence>
<reference evidence="3 4" key="1">
    <citation type="journal article" date="2019" name="Sci. Rep.">
        <title>Orb-weaving spider Araneus ventricosus genome elucidates the spidroin gene catalogue.</title>
        <authorList>
            <person name="Kono N."/>
            <person name="Nakamura H."/>
            <person name="Ohtoshi R."/>
            <person name="Moran D.A.P."/>
            <person name="Shinohara A."/>
            <person name="Yoshida Y."/>
            <person name="Fujiwara M."/>
            <person name="Mori M."/>
            <person name="Tomita M."/>
            <person name="Arakawa K."/>
        </authorList>
    </citation>
    <scope>NUCLEOTIDE SEQUENCE [LARGE SCALE GENOMIC DNA]</scope>
</reference>
<keyword evidence="2" id="KW-0472">Membrane</keyword>
<accession>A0A4Y2M6W1</accession>
<evidence type="ECO:0000313" key="4">
    <source>
        <dbReference type="Proteomes" id="UP000499080"/>
    </source>
</evidence>
<feature type="region of interest" description="Disordered" evidence="1">
    <location>
        <begin position="1"/>
        <end position="31"/>
    </location>
</feature>